<evidence type="ECO:0000313" key="7">
    <source>
        <dbReference type="EMBL" id="VBA43465.1"/>
    </source>
</evidence>
<dbReference type="Proteomes" id="UP000273307">
    <property type="component" value="Unassembled WGS sequence"/>
</dbReference>
<dbReference type="InterPro" id="IPR050090">
    <property type="entry name" value="Tyrosine_recombinase_XerCD"/>
</dbReference>
<feature type="domain" description="Tyr recombinase" evidence="5">
    <location>
        <begin position="170"/>
        <end position="355"/>
    </location>
</feature>
<dbReference type="InterPro" id="IPR011010">
    <property type="entry name" value="DNA_brk_join_enz"/>
</dbReference>
<dbReference type="EMBL" id="UPHP01000135">
    <property type="protein sequence ID" value="VBA43465.1"/>
    <property type="molecule type" value="Genomic_DNA"/>
</dbReference>
<accession>A0A498QG39</accession>
<dbReference type="RefSeq" id="WP_122526136.1">
    <property type="nucleotide sequence ID" value="NZ_UPHP01000135.1"/>
</dbReference>
<gene>
    <name evidence="7" type="primary">xerD_2</name>
    <name evidence="7" type="ORF">LAUMK136_05099</name>
</gene>
<dbReference type="OrthoDB" id="9803188at2"/>
<evidence type="ECO:0000313" key="8">
    <source>
        <dbReference type="Proteomes" id="UP000273307"/>
    </source>
</evidence>
<dbReference type="PANTHER" id="PTHR30349:SF81">
    <property type="entry name" value="TYROSINE RECOMBINASE XERC"/>
    <property type="match status" value="1"/>
</dbReference>
<dbReference type="AlphaFoldDB" id="A0A498QG39"/>
<dbReference type="Gene3D" id="1.10.150.130">
    <property type="match status" value="1"/>
</dbReference>
<evidence type="ECO:0000259" key="6">
    <source>
        <dbReference type="PROSITE" id="PS51900"/>
    </source>
</evidence>
<dbReference type="Pfam" id="PF00589">
    <property type="entry name" value="Phage_integrase"/>
    <property type="match status" value="1"/>
</dbReference>
<name>A0A498QG39_9MYCO</name>
<feature type="domain" description="Core-binding (CB)" evidence="6">
    <location>
        <begin position="23"/>
        <end position="123"/>
    </location>
</feature>
<keyword evidence="1" id="KW-0229">DNA integration</keyword>
<dbReference type="InterPro" id="IPR044068">
    <property type="entry name" value="CB"/>
</dbReference>
<dbReference type="InterPro" id="IPR002104">
    <property type="entry name" value="Integrase_catalytic"/>
</dbReference>
<evidence type="ECO:0000256" key="2">
    <source>
        <dbReference type="ARBA" id="ARBA00023125"/>
    </source>
</evidence>
<evidence type="ECO:0000259" key="5">
    <source>
        <dbReference type="PROSITE" id="PS51898"/>
    </source>
</evidence>
<protein>
    <submittedName>
        <fullName evidence="7">Tyrosine recombinase XerD</fullName>
    </submittedName>
</protein>
<evidence type="ECO:0000256" key="3">
    <source>
        <dbReference type="ARBA" id="ARBA00023172"/>
    </source>
</evidence>
<dbReference type="SUPFAM" id="SSF56349">
    <property type="entry name" value="DNA breaking-rejoining enzymes"/>
    <property type="match status" value="1"/>
</dbReference>
<organism evidence="7 8">
    <name type="scientific">Mycobacterium attenuatum</name>
    <dbReference type="NCBI Taxonomy" id="2341086"/>
    <lineage>
        <taxon>Bacteria</taxon>
        <taxon>Bacillati</taxon>
        <taxon>Actinomycetota</taxon>
        <taxon>Actinomycetes</taxon>
        <taxon>Mycobacteriales</taxon>
        <taxon>Mycobacteriaceae</taxon>
        <taxon>Mycobacterium</taxon>
    </lineage>
</organism>
<evidence type="ECO:0000256" key="4">
    <source>
        <dbReference type="PROSITE-ProRule" id="PRU01248"/>
    </source>
</evidence>
<evidence type="ECO:0000256" key="1">
    <source>
        <dbReference type="ARBA" id="ARBA00022908"/>
    </source>
</evidence>
<dbReference type="InterPro" id="IPR010998">
    <property type="entry name" value="Integrase_recombinase_N"/>
</dbReference>
<keyword evidence="8" id="KW-1185">Reference proteome</keyword>
<sequence length="360" mass="40620">MRVQLVINPHDETRSWTLLDNELCVVEPVEAFLAHISAIGRSPNTIRAYALDLQDFFTYLNYSDLRWDRLQLEDVGRFVPWLGLSDEARAGGASTLPMRSTRCAATTVNRKLAAVSSFYLFHARHGVALSESMTAWQRQGRLAGPWEPFLAHLGNQPVRRRVLALKTHRRYPRALAEDEVDALMAACNHLRDRFLFTLLRSAGLRIGEALGLRHEDINPRRCELSVRFRENTNYARAKTNSRVVPVSEHVIGLYADYLHDEYGDLDSDYVFINLWAQPIGSAMRYSAVHELVGSLRQRTGVAFTPHMFRHTYATELLRSGVAAEVVRALLGHASVATTIGTYAHLNADDIRRALVKAGML</sequence>
<keyword evidence="2 4" id="KW-0238">DNA-binding</keyword>
<proteinExistence type="predicted"/>
<dbReference type="Pfam" id="PF02899">
    <property type="entry name" value="Phage_int_SAM_1"/>
    <property type="match status" value="1"/>
</dbReference>
<dbReference type="GO" id="GO:0003677">
    <property type="term" value="F:DNA binding"/>
    <property type="evidence" value="ECO:0007669"/>
    <property type="project" value="UniProtKB-UniRule"/>
</dbReference>
<dbReference type="PROSITE" id="PS51898">
    <property type="entry name" value="TYR_RECOMBINASE"/>
    <property type="match status" value="1"/>
</dbReference>
<dbReference type="GO" id="GO:0006310">
    <property type="term" value="P:DNA recombination"/>
    <property type="evidence" value="ECO:0007669"/>
    <property type="project" value="UniProtKB-KW"/>
</dbReference>
<dbReference type="PROSITE" id="PS51900">
    <property type="entry name" value="CB"/>
    <property type="match status" value="1"/>
</dbReference>
<dbReference type="InterPro" id="IPR013762">
    <property type="entry name" value="Integrase-like_cat_sf"/>
</dbReference>
<dbReference type="GO" id="GO:0015074">
    <property type="term" value="P:DNA integration"/>
    <property type="evidence" value="ECO:0007669"/>
    <property type="project" value="UniProtKB-KW"/>
</dbReference>
<reference evidence="7 8" key="1">
    <citation type="submission" date="2018-09" db="EMBL/GenBank/DDBJ databases">
        <authorList>
            <person name="Tagini F."/>
        </authorList>
    </citation>
    <scope>NUCLEOTIDE SEQUENCE [LARGE SCALE GENOMIC DNA]</scope>
    <source>
        <strain evidence="7 8">MK136</strain>
    </source>
</reference>
<dbReference type="Gene3D" id="1.10.443.10">
    <property type="entry name" value="Intergrase catalytic core"/>
    <property type="match status" value="1"/>
</dbReference>
<dbReference type="InterPro" id="IPR004107">
    <property type="entry name" value="Integrase_SAM-like_N"/>
</dbReference>
<keyword evidence="3" id="KW-0233">DNA recombination</keyword>
<dbReference type="PANTHER" id="PTHR30349">
    <property type="entry name" value="PHAGE INTEGRASE-RELATED"/>
    <property type="match status" value="1"/>
</dbReference>